<protein>
    <recommendedName>
        <fullName evidence="6 9">Aminopyrimidine aminohydrolase</fullName>
        <ecNumber evidence="5 9">3.5.99.2</ecNumber>
    </recommendedName>
</protein>
<dbReference type="NCBIfam" id="TIGR04306">
    <property type="entry name" value="salvage_TenA"/>
    <property type="match status" value="1"/>
</dbReference>
<accession>A0ABT0XGR5</accession>
<evidence type="ECO:0000313" key="11">
    <source>
        <dbReference type="EMBL" id="MCM2674533.1"/>
    </source>
</evidence>
<comment type="caution">
    <text evidence="11">The sequence shown here is derived from an EMBL/GenBank/DDBJ whole genome shotgun (WGS) entry which is preliminary data.</text>
</comment>
<keyword evidence="9" id="KW-0378">Hydrolase</keyword>
<dbReference type="EC" id="3.5.99.2" evidence="5 9"/>
<proteinExistence type="inferred from homology"/>
<dbReference type="Gene3D" id="1.20.910.10">
    <property type="entry name" value="Heme oxygenase-like"/>
    <property type="match status" value="1"/>
</dbReference>
<comment type="subunit">
    <text evidence="4">Homotetramer.</text>
</comment>
<comment type="pathway">
    <text evidence="2 9">Cofactor biosynthesis; thiamine diphosphate biosynthesis.</text>
</comment>
<name>A0ABT0XGR5_9BACI</name>
<evidence type="ECO:0000256" key="4">
    <source>
        <dbReference type="ARBA" id="ARBA00011881"/>
    </source>
</evidence>
<dbReference type="PANTHER" id="PTHR43198:SF2">
    <property type="entry name" value="SI:CH1073-67J19.1-RELATED"/>
    <property type="match status" value="1"/>
</dbReference>
<dbReference type="InterPro" id="IPR016084">
    <property type="entry name" value="Haem_Oase-like_multi-hlx"/>
</dbReference>
<evidence type="ECO:0000313" key="12">
    <source>
        <dbReference type="Proteomes" id="UP001203665"/>
    </source>
</evidence>
<dbReference type="Proteomes" id="UP001203665">
    <property type="component" value="Unassembled WGS sequence"/>
</dbReference>
<keyword evidence="7 9" id="KW-0784">Thiamine biosynthesis</keyword>
<evidence type="ECO:0000256" key="7">
    <source>
        <dbReference type="ARBA" id="ARBA00022977"/>
    </source>
</evidence>
<evidence type="ECO:0000256" key="8">
    <source>
        <dbReference type="ARBA" id="ARBA00048337"/>
    </source>
</evidence>
<dbReference type="InterPro" id="IPR004305">
    <property type="entry name" value="Thiaminase-2/PQQC"/>
</dbReference>
<comment type="catalytic activity">
    <reaction evidence="8 9">
        <text>thiamine + H2O = 5-(2-hydroxyethyl)-4-methylthiazole + 4-amino-5-hydroxymethyl-2-methylpyrimidine + H(+)</text>
        <dbReference type="Rhea" id="RHEA:17509"/>
        <dbReference type="ChEBI" id="CHEBI:15377"/>
        <dbReference type="ChEBI" id="CHEBI:15378"/>
        <dbReference type="ChEBI" id="CHEBI:16892"/>
        <dbReference type="ChEBI" id="CHEBI:17957"/>
        <dbReference type="ChEBI" id="CHEBI:18385"/>
        <dbReference type="EC" id="3.5.99.2"/>
    </reaction>
</comment>
<evidence type="ECO:0000256" key="9">
    <source>
        <dbReference type="RuleBase" id="RU363093"/>
    </source>
</evidence>
<organism evidence="11 12">
    <name type="scientific">Alkalicoccobacillus plakortidis</name>
    <dbReference type="NCBI Taxonomy" id="444060"/>
    <lineage>
        <taxon>Bacteria</taxon>
        <taxon>Bacillati</taxon>
        <taxon>Bacillota</taxon>
        <taxon>Bacilli</taxon>
        <taxon>Bacillales</taxon>
        <taxon>Bacillaceae</taxon>
        <taxon>Alkalicoccobacillus</taxon>
    </lineage>
</organism>
<comment type="similarity">
    <text evidence="3 9">Belongs to the TenA family.</text>
</comment>
<feature type="domain" description="Thiaminase-2/PQQC" evidence="10">
    <location>
        <begin position="10"/>
        <end position="214"/>
    </location>
</feature>
<evidence type="ECO:0000256" key="1">
    <source>
        <dbReference type="ARBA" id="ARBA00001881"/>
    </source>
</evidence>
<dbReference type="EMBL" id="JAMQJY010000001">
    <property type="protein sequence ID" value="MCM2674533.1"/>
    <property type="molecule type" value="Genomic_DNA"/>
</dbReference>
<dbReference type="InterPro" id="IPR050967">
    <property type="entry name" value="Thiamine_Salvage_TenA"/>
</dbReference>
<dbReference type="PANTHER" id="PTHR43198">
    <property type="entry name" value="BIFUNCTIONAL TH2 PROTEIN"/>
    <property type="match status" value="1"/>
</dbReference>
<dbReference type="CDD" id="cd19364">
    <property type="entry name" value="TenA_C_BsTenA-like"/>
    <property type="match status" value="1"/>
</dbReference>
<evidence type="ECO:0000256" key="5">
    <source>
        <dbReference type="ARBA" id="ARBA00012684"/>
    </source>
</evidence>
<evidence type="ECO:0000256" key="2">
    <source>
        <dbReference type="ARBA" id="ARBA00004948"/>
    </source>
</evidence>
<gene>
    <name evidence="11" type="primary">tenA</name>
    <name evidence="11" type="ORF">NDM98_02735</name>
</gene>
<evidence type="ECO:0000256" key="6">
    <source>
        <dbReference type="ARBA" id="ARBA00013647"/>
    </source>
</evidence>
<keyword evidence="12" id="KW-1185">Reference proteome</keyword>
<dbReference type="SUPFAM" id="SSF48613">
    <property type="entry name" value="Heme oxygenase-like"/>
    <property type="match status" value="1"/>
</dbReference>
<evidence type="ECO:0000259" key="10">
    <source>
        <dbReference type="Pfam" id="PF03070"/>
    </source>
</evidence>
<sequence>MTFTAHIRNEADPIWRKSFEHPFIKGIANGTLPLRAFKYYVMQDSYYLSHFARVQSLAAAKSHDPETTNRLAIHAQGSYEAEMALHQEFSGRLGITLDDQRAFKPSPTAYAYTSHLYRAAYTGQIGDAIAALLPCYWLYHEIGELLQGCSPAEPIYQDWIHTYGGDDFKELTYEQINRLDRIAEQSTQTQRDQMKEHFLISSQYELNFWEMAYTLEKWNDLNDSQNTLDTSEKHG</sequence>
<comment type="catalytic activity">
    <reaction evidence="1 9">
        <text>4-amino-5-aminomethyl-2-methylpyrimidine + H2O = 4-amino-5-hydroxymethyl-2-methylpyrimidine + NH4(+)</text>
        <dbReference type="Rhea" id="RHEA:31799"/>
        <dbReference type="ChEBI" id="CHEBI:15377"/>
        <dbReference type="ChEBI" id="CHEBI:16892"/>
        <dbReference type="ChEBI" id="CHEBI:28938"/>
        <dbReference type="ChEBI" id="CHEBI:63416"/>
        <dbReference type="EC" id="3.5.99.2"/>
    </reaction>
</comment>
<comment type="function">
    <text evidence="9">Catalyzes an amino-pyrimidine hydrolysis reaction at the C5' of the pyrimidine moiety of thiamine compounds, a reaction that is part of a thiamine salvage pathway.</text>
</comment>
<reference evidence="11" key="1">
    <citation type="submission" date="2022-06" db="EMBL/GenBank/DDBJ databases">
        <title>Alkalicoccobacillus porphyridii sp. nov., isolated from a marine red alga, Porphyridium purpureum and reclassification of Shouchella plakortidis and Shouchella gibsonii as Alkalicoccobacillus plakortidis comb. nov. and Alkalicoccobacillus gibsonii comb. nov.</title>
        <authorList>
            <person name="Kim K.H."/>
            <person name="Lee J.K."/>
            <person name="Han D.M."/>
            <person name="Baek J.H."/>
            <person name="Jeon C.O."/>
        </authorList>
    </citation>
    <scope>NUCLEOTIDE SEQUENCE</scope>
    <source>
        <strain evidence="11">DSM 19153</strain>
    </source>
</reference>
<evidence type="ECO:0000256" key="3">
    <source>
        <dbReference type="ARBA" id="ARBA00010264"/>
    </source>
</evidence>
<dbReference type="RefSeq" id="WP_251604406.1">
    <property type="nucleotide sequence ID" value="NZ_JAMQJY010000001.1"/>
</dbReference>
<dbReference type="InterPro" id="IPR027574">
    <property type="entry name" value="Thiaminase_II"/>
</dbReference>
<dbReference type="Pfam" id="PF03070">
    <property type="entry name" value="TENA_THI-4"/>
    <property type="match status" value="1"/>
</dbReference>